<gene>
    <name evidence="2" type="ORF">CSA56_04875</name>
</gene>
<reference evidence="2 3" key="1">
    <citation type="submission" date="2017-10" db="EMBL/GenBank/DDBJ databases">
        <title>Novel microbial diversity and functional potential in the marine mammal oral microbiome.</title>
        <authorList>
            <person name="Dudek N.K."/>
            <person name="Sun C.L."/>
            <person name="Burstein D."/>
            <person name="Kantor R.S."/>
            <person name="Aliaga Goltsman D.S."/>
            <person name="Bik E.M."/>
            <person name="Thomas B.C."/>
            <person name="Banfield J.F."/>
            <person name="Relman D.A."/>
        </authorList>
    </citation>
    <scope>NUCLEOTIDE SEQUENCE [LARGE SCALE GENOMIC DNA]</scope>
    <source>
        <strain evidence="2">DOLJORAL78_47_16</strain>
    </source>
</reference>
<evidence type="ECO:0000313" key="3">
    <source>
        <dbReference type="Proteomes" id="UP000230821"/>
    </source>
</evidence>
<dbReference type="EMBL" id="PDSK01000049">
    <property type="protein sequence ID" value="PIE35274.1"/>
    <property type="molecule type" value="Genomic_DNA"/>
</dbReference>
<dbReference type="AlphaFoldDB" id="A0A2G6KHZ2"/>
<organism evidence="2 3">
    <name type="scientific">candidate division KSB3 bacterium</name>
    <dbReference type="NCBI Taxonomy" id="2044937"/>
    <lineage>
        <taxon>Bacteria</taxon>
        <taxon>candidate division KSB3</taxon>
    </lineage>
</organism>
<feature type="transmembrane region" description="Helical" evidence="1">
    <location>
        <begin position="9"/>
        <end position="29"/>
    </location>
</feature>
<evidence type="ECO:0000313" key="2">
    <source>
        <dbReference type="EMBL" id="PIE35274.1"/>
    </source>
</evidence>
<comment type="caution">
    <text evidence="2">The sequence shown here is derived from an EMBL/GenBank/DDBJ whole genome shotgun (WGS) entry which is preliminary data.</text>
</comment>
<keyword evidence="1" id="KW-1133">Transmembrane helix</keyword>
<sequence>MKRMQHRYWIYGIVGLMGIIAVLAMIVRLCTADLRKANSRLHRQVQHTEEALDETRLQYRVSRILANTHDIQSFL</sequence>
<keyword evidence="1" id="KW-0812">Transmembrane</keyword>
<accession>A0A2G6KHZ2</accession>
<proteinExistence type="predicted"/>
<keyword evidence="1" id="KW-0472">Membrane</keyword>
<dbReference type="Proteomes" id="UP000230821">
    <property type="component" value="Unassembled WGS sequence"/>
</dbReference>
<evidence type="ECO:0000256" key="1">
    <source>
        <dbReference type="SAM" id="Phobius"/>
    </source>
</evidence>
<name>A0A2G6KHZ2_9BACT</name>
<protein>
    <submittedName>
        <fullName evidence="2">Uncharacterized protein</fullName>
    </submittedName>
</protein>